<reference evidence="2" key="1">
    <citation type="submission" date="2021-02" db="EMBL/GenBank/DDBJ databases">
        <authorList>
            <person name="Nowell W R."/>
        </authorList>
    </citation>
    <scope>NUCLEOTIDE SEQUENCE</scope>
</reference>
<evidence type="ECO:0000313" key="3">
    <source>
        <dbReference type="EMBL" id="CAF3696504.1"/>
    </source>
</evidence>
<dbReference type="EMBL" id="CAJNOQ010001750">
    <property type="protein sequence ID" value="CAF0916476.1"/>
    <property type="molecule type" value="Genomic_DNA"/>
</dbReference>
<dbReference type="PANTHER" id="PTHR46270">
    <property type="entry name" value="ARMADILLO-TYPE FOLD-RELATED"/>
    <property type="match status" value="1"/>
</dbReference>
<sequence>MATSDNYFESSVSNELASMIEEMKCLATDTEPFAPTRTDEIDNLINVETFEPVRHSLIEESESVRESSDEEAKDAILDVLCSSWKRIYLTASTTLNSAAETTTQLSSEIMEIQSCGTTPYSKDTSSQSHIMISYDRSSFEKSNDIYAGLTALGYKVWMNVADLHGDLLEAIAKAVENSYIVLLCINDGYYINPYCRKEAEYAAENYIPFIPCMMQENFRCESWLGIIKGSQFHIDFVTLPFDKAFEILINEIKHVENQTTYDIYSRANSVQIVSASSPPQHQSVNTVTLSDFDKIIKDYKKSINKAHNDLKHLKRHELVRLIKKLRALFNTVETIIEDFNCQECISSTTNNDESNEISSEDNFIYNLSQSLIEHTLEQQNTDTIQCPTIYDNFLNATMSDFFGVGSNQSSFLLCRFFGLKTETGACLATSRRHSLRTPIQATTQ</sequence>
<dbReference type="SUPFAM" id="SSF52200">
    <property type="entry name" value="Toll/Interleukin receptor TIR domain"/>
    <property type="match status" value="1"/>
</dbReference>
<protein>
    <recommendedName>
        <fullName evidence="1">TIR domain-containing protein</fullName>
    </recommendedName>
</protein>
<dbReference type="Pfam" id="PF13676">
    <property type="entry name" value="TIR_2"/>
    <property type="match status" value="1"/>
</dbReference>
<accession>A0A814ATC0</accession>
<dbReference type="InterPro" id="IPR000157">
    <property type="entry name" value="TIR_dom"/>
</dbReference>
<evidence type="ECO:0000259" key="1">
    <source>
        <dbReference type="Pfam" id="PF13676"/>
    </source>
</evidence>
<feature type="domain" description="TIR" evidence="1">
    <location>
        <begin position="130"/>
        <end position="248"/>
    </location>
</feature>
<dbReference type="Proteomes" id="UP000663829">
    <property type="component" value="Unassembled WGS sequence"/>
</dbReference>
<gene>
    <name evidence="2" type="ORF">GPM918_LOCUS9420</name>
    <name evidence="3" type="ORF">SRO942_LOCUS9417</name>
</gene>
<evidence type="ECO:0000313" key="2">
    <source>
        <dbReference type="EMBL" id="CAF0916476.1"/>
    </source>
</evidence>
<dbReference type="PANTHER" id="PTHR46270:SF2">
    <property type="entry name" value="TIR DOMAIN-CONTAINING PROTEIN"/>
    <property type="match status" value="1"/>
</dbReference>
<organism evidence="2 4">
    <name type="scientific">Didymodactylos carnosus</name>
    <dbReference type="NCBI Taxonomy" id="1234261"/>
    <lineage>
        <taxon>Eukaryota</taxon>
        <taxon>Metazoa</taxon>
        <taxon>Spiralia</taxon>
        <taxon>Gnathifera</taxon>
        <taxon>Rotifera</taxon>
        <taxon>Eurotatoria</taxon>
        <taxon>Bdelloidea</taxon>
        <taxon>Philodinida</taxon>
        <taxon>Philodinidae</taxon>
        <taxon>Didymodactylos</taxon>
    </lineage>
</organism>
<dbReference type="OrthoDB" id="10008613at2759"/>
<dbReference type="EMBL" id="CAJOBC010001749">
    <property type="protein sequence ID" value="CAF3696504.1"/>
    <property type="molecule type" value="Genomic_DNA"/>
</dbReference>
<evidence type="ECO:0000313" key="4">
    <source>
        <dbReference type="Proteomes" id="UP000663829"/>
    </source>
</evidence>
<dbReference type="Gene3D" id="3.40.50.10140">
    <property type="entry name" value="Toll/interleukin-1 receptor homology (TIR) domain"/>
    <property type="match status" value="1"/>
</dbReference>
<comment type="caution">
    <text evidence="2">The sequence shown here is derived from an EMBL/GenBank/DDBJ whole genome shotgun (WGS) entry which is preliminary data.</text>
</comment>
<keyword evidence="4" id="KW-1185">Reference proteome</keyword>
<dbReference type="AlphaFoldDB" id="A0A814ATC0"/>
<proteinExistence type="predicted"/>
<dbReference type="Proteomes" id="UP000681722">
    <property type="component" value="Unassembled WGS sequence"/>
</dbReference>
<dbReference type="GO" id="GO:0007165">
    <property type="term" value="P:signal transduction"/>
    <property type="evidence" value="ECO:0007669"/>
    <property type="project" value="InterPro"/>
</dbReference>
<name>A0A814ATC0_9BILA</name>
<dbReference type="InterPro" id="IPR035897">
    <property type="entry name" value="Toll_tir_struct_dom_sf"/>
</dbReference>